<dbReference type="InterPro" id="IPR051214">
    <property type="entry name" value="GH32_Enzymes"/>
</dbReference>
<evidence type="ECO:0000256" key="9">
    <source>
        <dbReference type="RuleBase" id="RU365015"/>
    </source>
</evidence>
<evidence type="ECO:0000256" key="5">
    <source>
        <dbReference type="ARBA" id="ARBA00022801"/>
    </source>
</evidence>
<evidence type="ECO:0000256" key="2">
    <source>
        <dbReference type="ARBA" id="ARBA00009902"/>
    </source>
</evidence>
<dbReference type="SUPFAM" id="SSF75005">
    <property type="entry name" value="Arabinanase/levansucrase/invertase"/>
    <property type="match status" value="1"/>
</dbReference>
<dbReference type="RefSeq" id="WP_007960605.1">
    <property type="nucleotide sequence ID" value="NZ_CP010978.1"/>
</dbReference>
<comment type="subcellular location">
    <subcellularLocation>
        <location evidence="9">Cytoplasm</location>
    </subcellularLocation>
</comment>
<evidence type="ECO:0000313" key="13">
    <source>
        <dbReference type="Proteomes" id="UP000005361"/>
    </source>
</evidence>
<evidence type="ECO:0000256" key="4">
    <source>
        <dbReference type="ARBA" id="ARBA00019623"/>
    </source>
</evidence>
<evidence type="ECO:0000256" key="8">
    <source>
        <dbReference type="RuleBase" id="RU362110"/>
    </source>
</evidence>
<accession>I9NKS8</accession>
<dbReference type="CDD" id="cd18623">
    <property type="entry name" value="GH32_ScrB-like"/>
    <property type="match status" value="1"/>
</dbReference>
<gene>
    <name evidence="12" type="ORF">JBW_03637</name>
</gene>
<reference evidence="12 13" key="1">
    <citation type="journal article" date="2015" name="Genome Announc.">
        <title>Complete Genome Sequence of Pelosinus fermentans JBW45, a Member of a Remarkably Competitive Group of Negativicutes in the Firmicutes Phylum.</title>
        <authorList>
            <person name="De Leon K.B."/>
            <person name="Utturkar S.M."/>
            <person name="Camilleri L.B."/>
            <person name="Elias D.A."/>
            <person name="Arkin A.P."/>
            <person name="Fields M.W."/>
            <person name="Brown S.D."/>
            <person name="Wall J.D."/>
        </authorList>
    </citation>
    <scope>NUCLEOTIDE SEQUENCE [LARGE SCALE GENOMIC DNA]</scope>
    <source>
        <strain evidence="12 13">JBW45</strain>
    </source>
</reference>
<organism evidence="12 13">
    <name type="scientific">Pelosinus fermentans JBW45</name>
    <dbReference type="NCBI Taxonomy" id="1192197"/>
    <lineage>
        <taxon>Bacteria</taxon>
        <taxon>Bacillati</taxon>
        <taxon>Bacillota</taxon>
        <taxon>Negativicutes</taxon>
        <taxon>Selenomonadales</taxon>
        <taxon>Sporomusaceae</taxon>
        <taxon>Pelosinus</taxon>
    </lineage>
</organism>
<dbReference type="InterPro" id="IPR006232">
    <property type="entry name" value="Suc6P_hydrolase"/>
</dbReference>
<dbReference type="HOGENOM" id="CLU_001528_7_0_9"/>
<evidence type="ECO:0000256" key="6">
    <source>
        <dbReference type="ARBA" id="ARBA00023295"/>
    </source>
</evidence>
<dbReference type="KEGG" id="pft:JBW_03637"/>
<dbReference type="STRING" id="1192197.JBW_03637"/>
<keyword evidence="9" id="KW-0963">Cytoplasm</keyword>
<dbReference type="PANTHER" id="PTHR43101">
    <property type="entry name" value="BETA-FRUCTOSIDASE"/>
    <property type="match status" value="1"/>
</dbReference>
<keyword evidence="9" id="KW-0119">Carbohydrate metabolism</keyword>
<feature type="domain" description="Glycosyl hydrolase family 32 C-terminal" evidence="11">
    <location>
        <begin position="347"/>
        <end position="491"/>
    </location>
</feature>
<protein>
    <recommendedName>
        <fullName evidence="4 8">Sucrose-6-phosphate hydrolase</fullName>
        <ecNumber evidence="3 8">3.2.1.26</ecNumber>
    </recommendedName>
    <alternativeName>
        <fullName evidence="7 9">Invertase</fullName>
    </alternativeName>
</protein>
<keyword evidence="6 8" id="KW-0326">Glycosidase</keyword>
<dbReference type="EMBL" id="CP010978">
    <property type="protein sequence ID" value="AJQ28974.1"/>
    <property type="molecule type" value="Genomic_DNA"/>
</dbReference>
<dbReference type="AlphaFoldDB" id="I9NKS8"/>
<dbReference type="Pfam" id="PF00251">
    <property type="entry name" value="Glyco_hydro_32N"/>
    <property type="match status" value="1"/>
</dbReference>
<evidence type="ECO:0000259" key="10">
    <source>
        <dbReference type="Pfam" id="PF00251"/>
    </source>
</evidence>
<dbReference type="UniPathway" id="UPA00238"/>
<dbReference type="GO" id="GO:0005737">
    <property type="term" value="C:cytoplasm"/>
    <property type="evidence" value="ECO:0007669"/>
    <property type="project" value="UniProtKB-SubCell"/>
</dbReference>
<dbReference type="Proteomes" id="UP000005361">
    <property type="component" value="Chromosome"/>
</dbReference>
<evidence type="ECO:0000259" key="11">
    <source>
        <dbReference type="Pfam" id="PF08244"/>
    </source>
</evidence>
<dbReference type="InterPro" id="IPR013148">
    <property type="entry name" value="Glyco_hydro_32_N"/>
</dbReference>
<dbReference type="GO" id="GO:0004564">
    <property type="term" value="F:beta-fructofuranosidase activity"/>
    <property type="evidence" value="ECO:0007669"/>
    <property type="project" value="UniProtKB-EC"/>
</dbReference>
<dbReference type="Gene3D" id="2.60.120.560">
    <property type="entry name" value="Exo-inulinase, domain 1"/>
    <property type="match status" value="1"/>
</dbReference>
<comment type="catalytic activity">
    <reaction evidence="8">
        <text>Hydrolysis of terminal non-reducing beta-D-fructofuranoside residues in beta-D-fructofuranosides.</text>
        <dbReference type="EC" id="3.2.1.26"/>
    </reaction>
</comment>
<evidence type="ECO:0000256" key="7">
    <source>
        <dbReference type="ARBA" id="ARBA00033367"/>
    </source>
</evidence>
<dbReference type="Pfam" id="PF08244">
    <property type="entry name" value="Glyco_hydro_32C"/>
    <property type="match status" value="1"/>
</dbReference>
<name>I9NKS8_9FIRM</name>
<evidence type="ECO:0000313" key="12">
    <source>
        <dbReference type="EMBL" id="AJQ28974.1"/>
    </source>
</evidence>
<dbReference type="Gene3D" id="2.115.10.20">
    <property type="entry name" value="Glycosyl hydrolase domain, family 43"/>
    <property type="match status" value="1"/>
</dbReference>
<dbReference type="InterPro" id="IPR001362">
    <property type="entry name" value="Glyco_hydro_32"/>
</dbReference>
<dbReference type="GO" id="GO:0005985">
    <property type="term" value="P:sucrose metabolic process"/>
    <property type="evidence" value="ECO:0007669"/>
    <property type="project" value="UniProtKB-UniPathway"/>
</dbReference>
<dbReference type="InterPro" id="IPR023296">
    <property type="entry name" value="Glyco_hydro_beta-prop_sf"/>
</dbReference>
<dbReference type="InterPro" id="IPR013189">
    <property type="entry name" value="Glyco_hydro_32_C"/>
</dbReference>
<comment type="pathway">
    <text evidence="1 9">Glycan biosynthesis; sucrose metabolism.</text>
</comment>
<sequence>MEKKLDKQQKAIDHAMDFIKKKGEHSTKSRWYPVYHIAAPTGWINDPNGFCFFAGKYHLFYQYHPYSAQWGPMYWGHVISEDLVHWKNVRVALAPVDEYDKDGCFSGSAISKDGKLYLLYTGHVNLPLDEKIEVDRIESQCLAISYDGITFEKIARNPVIHCPNGDNIHKGHFRDPKMWQHDEHYYTVIGAQNSKERGQVLLFESTDLEQWTFKSIMASCSGNEGYMWECPNFVEVDGQEVFIFSPQGIEPEDKKFLNHHQSGYMLGKLDYENGIFHHGAFELLDYGFDFYAPQVIQAPDGRCIMIGWLAMWESEMPEQEDGWAGIMTIPRELHMENGKLKICPIQELEKLREQSRVYENIELYEADSLDGISGEFGELLTVMDLSETESMQINLRCSSEEETVLSYDKRKQIFSLDRNCAGKGPKGQREIKIGLQNNCLKLRIFIDKSSIEIFLNDGAAVLSARIYPNKESSGIIFSPGGGKLRLTQVAFYSLSGS</sequence>
<dbReference type="SUPFAM" id="SSF49899">
    <property type="entry name" value="Concanavalin A-like lectins/glucanases"/>
    <property type="match status" value="1"/>
</dbReference>
<comment type="function">
    <text evidence="9">Enables the bacterium to metabolize sucrose as a sole carbon source.</text>
</comment>
<dbReference type="InterPro" id="IPR013320">
    <property type="entry name" value="ConA-like_dom_sf"/>
</dbReference>
<dbReference type="PANTHER" id="PTHR43101:SF1">
    <property type="entry name" value="BETA-FRUCTOSIDASE"/>
    <property type="match status" value="1"/>
</dbReference>
<dbReference type="NCBIfam" id="TIGR01322">
    <property type="entry name" value="scrB_fam"/>
    <property type="match status" value="1"/>
</dbReference>
<keyword evidence="5 8" id="KW-0378">Hydrolase</keyword>
<evidence type="ECO:0000256" key="1">
    <source>
        <dbReference type="ARBA" id="ARBA00004914"/>
    </source>
</evidence>
<evidence type="ECO:0000256" key="3">
    <source>
        <dbReference type="ARBA" id="ARBA00012758"/>
    </source>
</evidence>
<proteinExistence type="inferred from homology"/>
<dbReference type="SMART" id="SM00640">
    <property type="entry name" value="Glyco_32"/>
    <property type="match status" value="1"/>
</dbReference>
<dbReference type="EC" id="3.2.1.26" evidence="3 8"/>
<feature type="domain" description="Glycosyl hydrolase family 32 N-terminal" evidence="10">
    <location>
        <begin position="36"/>
        <end position="341"/>
    </location>
</feature>
<reference evidence="13" key="2">
    <citation type="submission" date="2015-02" db="EMBL/GenBank/DDBJ databases">
        <title>Complete Genome Sequence of Pelosinus fermentans JBW45.</title>
        <authorList>
            <person name="De Leon K.B."/>
            <person name="Utturkar S.M."/>
            <person name="Camilleri L.B."/>
            <person name="Arkin A.P."/>
            <person name="Fields M.W."/>
            <person name="Brown S.D."/>
            <person name="Wall J.D."/>
        </authorList>
    </citation>
    <scope>NUCLEOTIDE SEQUENCE [LARGE SCALE GENOMIC DNA]</scope>
    <source>
        <strain evidence="13">JBW45</strain>
    </source>
</reference>
<comment type="similarity">
    <text evidence="2 8">Belongs to the glycosyl hydrolase 32 family.</text>
</comment>